<protein>
    <submittedName>
        <fullName evidence="2">PQQ-dependent sugar dehydrogenase</fullName>
    </submittedName>
</protein>
<evidence type="ECO:0000259" key="1">
    <source>
        <dbReference type="Pfam" id="PF07995"/>
    </source>
</evidence>
<reference evidence="2" key="1">
    <citation type="submission" date="2021-07" db="EMBL/GenBank/DDBJ databases">
        <title>Shewanella sp. YLB-07 whole genome sequence.</title>
        <authorList>
            <person name="Yu L."/>
        </authorList>
    </citation>
    <scope>NUCLEOTIDE SEQUENCE</scope>
    <source>
        <strain evidence="2">YLB-08</strain>
    </source>
</reference>
<dbReference type="Pfam" id="PF07995">
    <property type="entry name" value="GSDH"/>
    <property type="match status" value="1"/>
</dbReference>
<dbReference type="EMBL" id="CP045503">
    <property type="protein sequence ID" value="QPG57373.1"/>
    <property type="molecule type" value="Genomic_DNA"/>
</dbReference>
<dbReference type="SUPFAM" id="SSF50952">
    <property type="entry name" value="Soluble quinoprotein glucose dehydrogenase"/>
    <property type="match status" value="1"/>
</dbReference>
<dbReference type="Proteomes" id="UP000316416">
    <property type="component" value="Chromosome"/>
</dbReference>
<evidence type="ECO:0000313" key="2">
    <source>
        <dbReference type="EMBL" id="QPG57373.1"/>
    </source>
</evidence>
<dbReference type="Gene3D" id="2.120.10.30">
    <property type="entry name" value="TolB, C-terminal domain"/>
    <property type="match status" value="1"/>
</dbReference>
<dbReference type="PANTHER" id="PTHR19328:SF75">
    <property type="entry name" value="ALDOSE SUGAR DEHYDROGENASE YLII"/>
    <property type="match status" value="1"/>
</dbReference>
<dbReference type="RefSeq" id="WP_142872736.1">
    <property type="nucleotide sequence ID" value="NZ_CP045503.2"/>
</dbReference>
<gene>
    <name evidence="2" type="ORF">FM038_007940</name>
</gene>
<dbReference type="InterPro" id="IPR011042">
    <property type="entry name" value="6-blade_b-propeller_TolB-like"/>
</dbReference>
<evidence type="ECO:0000313" key="3">
    <source>
        <dbReference type="Proteomes" id="UP000316416"/>
    </source>
</evidence>
<feature type="domain" description="Glucose/Sorbosone dehydrogenase" evidence="1">
    <location>
        <begin position="44"/>
        <end position="368"/>
    </location>
</feature>
<dbReference type="InterPro" id="IPR011041">
    <property type="entry name" value="Quinoprot_gluc/sorb_DH_b-prop"/>
</dbReference>
<proteinExistence type="predicted"/>
<name>A0ABX6V406_9GAMM</name>
<keyword evidence="3" id="KW-1185">Reference proteome</keyword>
<organism evidence="2 3">
    <name type="scientific">Shewanella eurypsychrophilus</name>
    <dbReference type="NCBI Taxonomy" id="2593656"/>
    <lineage>
        <taxon>Bacteria</taxon>
        <taxon>Pseudomonadati</taxon>
        <taxon>Pseudomonadota</taxon>
        <taxon>Gammaproteobacteria</taxon>
        <taxon>Alteromonadales</taxon>
        <taxon>Shewanellaceae</taxon>
        <taxon>Shewanella</taxon>
    </lineage>
</organism>
<sequence length="381" mass="41925">MKKALLTVLTGLGLSGLGFISMALSVSAYASSYELEAINTDIAIPWGITQLPNRDLLVTDRQGDLYLQPTKGEAVKVTGLPNIVVKRQGGLLDVVLHPNYQENGWIYISYSAGTEDKLNTALIRAKLQQTGSDSDSGYELINIEPLYTADKYESGAVHFGSRIAFDRQGYLYFSIGDRGMRDVNPQDISRDSGKIYRLHDDGRVPKDNPFVDAKNAKTAIYSYGHRNSQGLALNPHTQAIWAHEHGPKGGDELNIIQKGKNYGWPVISYGVNYSGSSFTDLTKKEGMEQPITYWVPSIAPSGMTFVTSERYPELNGNLLIGSLKFAKLIVVHLDGNQVSKQEDVMENLGRVRSIFQGHDGYVYIGIDGRGVFRLIPDGAAD</sequence>
<accession>A0ABX6V406</accession>
<dbReference type="PANTHER" id="PTHR19328">
    <property type="entry name" value="HEDGEHOG-INTERACTING PROTEIN"/>
    <property type="match status" value="1"/>
</dbReference>
<dbReference type="InterPro" id="IPR012938">
    <property type="entry name" value="Glc/Sorbosone_DH"/>
</dbReference>